<feature type="non-terminal residue" evidence="1">
    <location>
        <position position="1"/>
    </location>
</feature>
<organism evidence="1 2">
    <name type="scientific">Streblomastix strix</name>
    <dbReference type="NCBI Taxonomy" id="222440"/>
    <lineage>
        <taxon>Eukaryota</taxon>
        <taxon>Metamonada</taxon>
        <taxon>Preaxostyla</taxon>
        <taxon>Oxymonadida</taxon>
        <taxon>Streblomastigidae</taxon>
        <taxon>Streblomastix</taxon>
    </lineage>
</organism>
<name>A0A5J4RFX6_9EUKA</name>
<dbReference type="EMBL" id="SNRW01042538">
    <property type="protein sequence ID" value="KAA6331853.1"/>
    <property type="molecule type" value="Genomic_DNA"/>
</dbReference>
<evidence type="ECO:0000313" key="2">
    <source>
        <dbReference type="Proteomes" id="UP000324800"/>
    </source>
</evidence>
<evidence type="ECO:0000313" key="1">
    <source>
        <dbReference type="EMBL" id="KAA6331853.1"/>
    </source>
</evidence>
<dbReference type="AlphaFoldDB" id="A0A5J4RFX6"/>
<protein>
    <submittedName>
        <fullName evidence="1">Uncharacterized protein</fullName>
    </submittedName>
</protein>
<proteinExistence type="predicted"/>
<dbReference type="Proteomes" id="UP000324800">
    <property type="component" value="Unassembled WGS sequence"/>
</dbReference>
<sequence>QKTGGHTMVWFQVNDLDPARIRVNSAGAINTDWSLPGTGNFRAFGSFFIENADETYHDP</sequence>
<accession>A0A5J4RFX6</accession>
<reference evidence="1 2" key="1">
    <citation type="submission" date="2019-03" db="EMBL/GenBank/DDBJ databases">
        <title>Single cell metagenomics reveals metabolic interactions within the superorganism composed of flagellate Streblomastix strix and complex community of Bacteroidetes bacteria on its surface.</title>
        <authorList>
            <person name="Treitli S.C."/>
            <person name="Kolisko M."/>
            <person name="Husnik F."/>
            <person name="Keeling P."/>
            <person name="Hampl V."/>
        </authorList>
    </citation>
    <scope>NUCLEOTIDE SEQUENCE [LARGE SCALE GENOMIC DNA]</scope>
    <source>
        <strain evidence="1">ST1C</strain>
    </source>
</reference>
<gene>
    <name evidence="1" type="ORF">EZS28_053341</name>
</gene>
<comment type="caution">
    <text evidence="1">The sequence shown here is derived from an EMBL/GenBank/DDBJ whole genome shotgun (WGS) entry which is preliminary data.</text>
</comment>